<dbReference type="Proteomes" id="UP000557426">
    <property type="component" value="Unassembled WGS sequence"/>
</dbReference>
<evidence type="ECO:0000256" key="16">
    <source>
        <dbReference type="SAM" id="MobiDB-lite"/>
    </source>
</evidence>
<feature type="compositionally biased region" description="Low complexity" evidence="16">
    <location>
        <begin position="30"/>
        <end position="41"/>
    </location>
</feature>
<keyword evidence="13 17" id="KW-0472">Membrane</keyword>
<comment type="pathway">
    <text evidence="3">Protein modification; protein ubiquitination.</text>
</comment>
<dbReference type="PROSITE" id="PS50089">
    <property type="entry name" value="ZF_RING_2"/>
    <property type="match status" value="1"/>
</dbReference>
<evidence type="ECO:0000256" key="5">
    <source>
        <dbReference type="ARBA" id="ARBA00022679"/>
    </source>
</evidence>
<feature type="region of interest" description="Disordered" evidence="16">
    <location>
        <begin position="684"/>
        <end position="711"/>
    </location>
</feature>
<evidence type="ECO:0000259" key="19">
    <source>
        <dbReference type="PROSITE" id="PS51873"/>
    </source>
</evidence>
<keyword evidence="20" id="KW-0436">Ligase</keyword>
<reference evidence="20 21" key="1">
    <citation type="submission" date="2019-09" db="EMBL/GenBank/DDBJ databases">
        <title>Bird 10,000 Genomes (B10K) Project - Family phase.</title>
        <authorList>
            <person name="Zhang G."/>
        </authorList>
    </citation>
    <scope>NUCLEOTIDE SEQUENCE [LARGE SCALE GENOMIC DNA]</scope>
    <source>
        <strain evidence="20">B10K-DU-011-47</strain>
        <tissue evidence="20">Mixed tissue sample</tissue>
    </source>
</reference>
<keyword evidence="6 17" id="KW-0812">Transmembrane</keyword>
<keyword evidence="11" id="KW-0862">Zinc</keyword>
<keyword evidence="7" id="KW-0479">Metal-binding</keyword>
<evidence type="ECO:0000256" key="17">
    <source>
        <dbReference type="SAM" id="Phobius"/>
    </source>
</evidence>
<evidence type="ECO:0000313" key="21">
    <source>
        <dbReference type="Proteomes" id="UP000557426"/>
    </source>
</evidence>
<evidence type="ECO:0000256" key="3">
    <source>
        <dbReference type="ARBA" id="ARBA00004906"/>
    </source>
</evidence>
<feature type="transmembrane region" description="Helical" evidence="17">
    <location>
        <begin position="345"/>
        <end position="378"/>
    </location>
</feature>
<keyword evidence="5" id="KW-0808">Transferase</keyword>
<organism evidence="20 21">
    <name type="scientific">Zapornia atra</name>
    <name type="common">Henderson crake</name>
    <dbReference type="NCBI Taxonomy" id="2585822"/>
    <lineage>
        <taxon>Eukaryota</taxon>
        <taxon>Metazoa</taxon>
        <taxon>Chordata</taxon>
        <taxon>Craniata</taxon>
        <taxon>Vertebrata</taxon>
        <taxon>Euteleostomi</taxon>
        <taxon>Archelosauria</taxon>
        <taxon>Archosauria</taxon>
        <taxon>Dinosauria</taxon>
        <taxon>Saurischia</taxon>
        <taxon>Theropoda</taxon>
        <taxon>Coelurosauria</taxon>
        <taxon>Aves</taxon>
        <taxon>Neognathae</taxon>
        <taxon>Neoaves</taxon>
        <taxon>Gruiformes</taxon>
        <taxon>Rallidae</taxon>
        <taxon>Zapornia</taxon>
    </lineage>
</organism>
<feature type="compositionally biased region" description="Low complexity" evidence="16">
    <location>
        <begin position="615"/>
        <end position="626"/>
    </location>
</feature>
<evidence type="ECO:0000256" key="13">
    <source>
        <dbReference type="ARBA" id="ARBA00023136"/>
    </source>
</evidence>
<evidence type="ECO:0000256" key="4">
    <source>
        <dbReference type="ARBA" id="ARBA00012251"/>
    </source>
</evidence>
<feature type="domain" description="RING-type" evidence="19">
    <location>
        <begin position="112"/>
        <end position="335"/>
    </location>
</feature>
<gene>
    <name evidence="20" type="primary">Rnf19a</name>
    <name evidence="20" type="ORF">ZAPATR_R00850</name>
</gene>
<sequence>GLYMKFNPFLMSDLDMSLHRQMGSDRDLQSSASSVSLPSVKKAPKKRRISLGSLFRRKKDTKRKSRDLNGGVDGIASIESIHSEMCTDKNSIFSTCTSSDNGTTSSSKPSGDFMECPLCLLRHSKDRFPEIMTCHHRSCVDCLRQYLRIEISESRVNISCPECSERFNPHDIRLILNDDILMEKYEEFMLRRWLVADPDCRWCPAPDCGYAVIAFGCASCPKLTCGREGCGTEFCYHCKQIWHPNQTCDAARQERAQSLRLRTIRSSSISYSQESGAAADDIKPCPRCAAYIIKMNDGSCNHMTCAVCGCEFCWLCMKEISDLHYLSPSGCTFWGKKPWSRKKKILWQLGTLVGAPVGIALIAGIAIPAMIIGIPVYVGRKIHNRYEGKDISKHKRNLAIAGGVTLSVIVSPVVAAVTVGIGVPIMLAYVYGVVPISLCRSGGCGVSAGNGKGVRIEFDDENDINVGGTNAAVDTTSVAEARHNPSIGEGSVGGLTGSLSASGSHMDRIGAIRDNLSETASTMALAGASITGSLSGSAMVNCFNRLEVQADVQKERYSLSGESGTVSLGTVSDNASTKAMAGSILNSYIPLDREGNSMEVQVDIESKPAKFRHNSGSSSVDDGSAAGRSNAGCASACVPESKSGATKWAKETAAGKKCKGKLRKKSSMKINETREDMDAQLLEQQSTNSSEFDSPSLSDSIPSVADSHSSHFSEFSCSDMESMKTSCSHGSSDYHTRFTTVSVLPEVENDRLENSPQPSGIPAPLPAAPGTTDAPQLSYIAEESVHIGAVKEAELGAGETLKETNNNHSQHAAELSTAIQTEI</sequence>
<comment type="caution">
    <text evidence="20">The sequence shown here is derived from an EMBL/GenBank/DDBJ whole genome shotgun (WGS) entry which is preliminary data.</text>
</comment>
<dbReference type="InterPro" id="IPR013083">
    <property type="entry name" value="Znf_RING/FYVE/PHD"/>
</dbReference>
<evidence type="ECO:0000256" key="1">
    <source>
        <dbReference type="ARBA" id="ARBA00001798"/>
    </source>
</evidence>
<dbReference type="SUPFAM" id="SSF57850">
    <property type="entry name" value="RING/U-box"/>
    <property type="match status" value="3"/>
</dbReference>
<dbReference type="PANTHER" id="PTHR11685">
    <property type="entry name" value="RBR FAMILY RING FINGER AND IBR DOMAIN-CONTAINING"/>
    <property type="match status" value="1"/>
</dbReference>
<evidence type="ECO:0000256" key="7">
    <source>
        <dbReference type="ARBA" id="ARBA00022723"/>
    </source>
</evidence>
<dbReference type="EMBL" id="VZTU01019498">
    <property type="protein sequence ID" value="NXT80411.1"/>
    <property type="molecule type" value="Genomic_DNA"/>
</dbReference>
<feature type="domain" description="RING-type" evidence="18">
    <location>
        <begin position="116"/>
        <end position="164"/>
    </location>
</feature>
<evidence type="ECO:0000313" key="20">
    <source>
        <dbReference type="EMBL" id="NXT80411.1"/>
    </source>
</evidence>
<dbReference type="EC" id="2.3.2.31" evidence="4"/>
<accession>A0A7L3FK25</accession>
<feature type="region of interest" description="Disordered" evidence="16">
    <location>
        <begin position="607"/>
        <end position="626"/>
    </location>
</feature>
<dbReference type="InterPro" id="IPR002867">
    <property type="entry name" value="IBR_dom"/>
</dbReference>
<evidence type="ECO:0000256" key="12">
    <source>
        <dbReference type="ARBA" id="ARBA00022989"/>
    </source>
</evidence>
<dbReference type="Gene3D" id="2.20.25.20">
    <property type="match status" value="1"/>
</dbReference>
<feature type="non-terminal residue" evidence="20">
    <location>
        <position position="1"/>
    </location>
</feature>
<dbReference type="Gene3D" id="1.20.120.1750">
    <property type="match status" value="1"/>
</dbReference>
<comment type="subcellular location">
    <subcellularLocation>
        <location evidence="2">Membrane</location>
        <topology evidence="2">Multi-pass membrane protein</topology>
    </subcellularLocation>
</comment>
<dbReference type="FunFam" id="3.30.40.10:FF:000052">
    <property type="entry name" value="RBR-type E3 ubiquitin transferase"/>
    <property type="match status" value="1"/>
</dbReference>
<feature type="region of interest" description="Disordered" evidence="16">
    <location>
        <begin position="750"/>
        <end position="773"/>
    </location>
</feature>
<dbReference type="Pfam" id="PF22191">
    <property type="entry name" value="IBR_1"/>
    <property type="match status" value="1"/>
</dbReference>
<comment type="catalytic activity">
    <reaction evidence="1">
        <text>[E2 ubiquitin-conjugating enzyme]-S-ubiquitinyl-L-cysteine + [acceptor protein]-L-lysine = [E2 ubiquitin-conjugating enzyme]-L-cysteine + [acceptor protein]-N(6)-ubiquitinyl-L-lysine.</text>
        <dbReference type="EC" id="2.3.2.31"/>
    </reaction>
</comment>
<dbReference type="GO" id="GO:0016567">
    <property type="term" value="P:protein ubiquitination"/>
    <property type="evidence" value="ECO:0007669"/>
    <property type="project" value="InterPro"/>
</dbReference>
<evidence type="ECO:0000259" key="18">
    <source>
        <dbReference type="PROSITE" id="PS50089"/>
    </source>
</evidence>
<evidence type="ECO:0000256" key="11">
    <source>
        <dbReference type="ARBA" id="ARBA00022833"/>
    </source>
</evidence>
<proteinExistence type="inferred from homology"/>
<dbReference type="InterPro" id="IPR031127">
    <property type="entry name" value="E3_UB_ligase_RBR"/>
</dbReference>
<keyword evidence="8" id="KW-0677">Repeat</keyword>
<dbReference type="CDD" id="cd20362">
    <property type="entry name" value="BRcat_RBR_RNF19A"/>
    <property type="match status" value="1"/>
</dbReference>
<dbReference type="FunFam" id="1.20.120.1750:FF:000001">
    <property type="entry name" value="RBR-type E3 ubiquitin transferase"/>
    <property type="match status" value="1"/>
</dbReference>
<keyword evidence="9 15" id="KW-0863">Zinc-finger</keyword>
<evidence type="ECO:0000256" key="10">
    <source>
        <dbReference type="ARBA" id="ARBA00022786"/>
    </source>
</evidence>
<keyword evidence="10" id="KW-0833">Ubl conjugation pathway</keyword>
<dbReference type="PROSITE" id="PS51873">
    <property type="entry name" value="TRIAD"/>
    <property type="match status" value="1"/>
</dbReference>
<evidence type="ECO:0000256" key="6">
    <source>
        <dbReference type="ARBA" id="ARBA00022692"/>
    </source>
</evidence>
<dbReference type="FunFam" id="2.20.25.20:FF:000004">
    <property type="entry name" value="RBR-type E3 ubiquitin transferase"/>
    <property type="match status" value="1"/>
</dbReference>
<dbReference type="SMART" id="SM00647">
    <property type="entry name" value="IBR"/>
    <property type="match status" value="2"/>
</dbReference>
<dbReference type="SMART" id="SM00184">
    <property type="entry name" value="RING"/>
    <property type="match status" value="1"/>
</dbReference>
<dbReference type="GO" id="GO:0016874">
    <property type="term" value="F:ligase activity"/>
    <property type="evidence" value="ECO:0007669"/>
    <property type="project" value="UniProtKB-KW"/>
</dbReference>
<evidence type="ECO:0000256" key="9">
    <source>
        <dbReference type="ARBA" id="ARBA00022771"/>
    </source>
</evidence>
<dbReference type="CDD" id="cd20355">
    <property type="entry name" value="Rcat_RBR_RNF19"/>
    <property type="match status" value="1"/>
</dbReference>
<comment type="similarity">
    <text evidence="14">Belongs to the RBR family. RNF19 subfamily.</text>
</comment>
<evidence type="ECO:0000256" key="2">
    <source>
        <dbReference type="ARBA" id="ARBA00004141"/>
    </source>
</evidence>
<dbReference type="Pfam" id="PF01485">
    <property type="entry name" value="IBR"/>
    <property type="match status" value="1"/>
</dbReference>
<evidence type="ECO:0000256" key="8">
    <source>
        <dbReference type="ARBA" id="ARBA00022737"/>
    </source>
</evidence>
<feature type="region of interest" description="Disordered" evidence="16">
    <location>
        <begin position="22"/>
        <end position="45"/>
    </location>
</feature>
<dbReference type="Gene3D" id="3.30.40.10">
    <property type="entry name" value="Zinc/RING finger domain, C3HC4 (zinc finger)"/>
    <property type="match status" value="1"/>
</dbReference>
<feature type="compositionally biased region" description="Low complexity" evidence="16">
    <location>
        <begin position="689"/>
        <end position="700"/>
    </location>
</feature>
<dbReference type="GO" id="GO:0016020">
    <property type="term" value="C:membrane"/>
    <property type="evidence" value="ECO:0007669"/>
    <property type="project" value="UniProtKB-SubCell"/>
</dbReference>
<feature type="non-terminal residue" evidence="20">
    <location>
        <position position="823"/>
    </location>
</feature>
<evidence type="ECO:0000256" key="14">
    <source>
        <dbReference type="ARBA" id="ARBA00061087"/>
    </source>
</evidence>
<name>A0A7L3FK25_9GRUI</name>
<dbReference type="CDD" id="cd16775">
    <property type="entry name" value="RING-HC_RBR_RNF19A"/>
    <property type="match status" value="1"/>
</dbReference>
<dbReference type="AlphaFoldDB" id="A0A7L3FK25"/>
<keyword evidence="12 17" id="KW-1133">Transmembrane helix</keyword>
<protein>
    <recommendedName>
        <fullName evidence="4">RBR-type E3 ubiquitin transferase</fullName>
        <ecNumber evidence="4">2.3.2.31</ecNumber>
    </recommendedName>
</protein>
<dbReference type="GO" id="GO:0061630">
    <property type="term" value="F:ubiquitin protein ligase activity"/>
    <property type="evidence" value="ECO:0007669"/>
    <property type="project" value="UniProtKB-EC"/>
</dbReference>
<dbReference type="InterPro" id="IPR001841">
    <property type="entry name" value="Znf_RING"/>
</dbReference>
<evidence type="ECO:0000256" key="15">
    <source>
        <dbReference type="PROSITE-ProRule" id="PRU00175"/>
    </source>
</evidence>
<feature type="transmembrane region" description="Helical" evidence="17">
    <location>
        <begin position="398"/>
        <end position="431"/>
    </location>
</feature>
<dbReference type="GO" id="GO:0008270">
    <property type="term" value="F:zinc ion binding"/>
    <property type="evidence" value="ECO:0007669"/>
    <property type="project" value="UniProtKB-KW"/>
</dbReference>
<dbReference type="InterPro" id="IPR044066">
    <property type="entry name" value="TRIAD_supradom"/>
</dbReference>
<feature type="region of interest" description="Disordered" evidence="16">
    <location>
        <begin position="804"/>
        <end position="823"/>
    </location>
</feature>
<keyword evidence="21" id="KW-1185">Reference proteome</keyword>